<dbReference type="InterPro" id="IPR034750">
    <property type="entry name" value="CULT"/>
</dbReference>
<feature type="signal peptide" evidence="1">
    <location>
        <begin position="1"/>
        <end position="18"/>
    </location>
</feature>
<dbReference type="OMA" id="HWPADKH"/>
<dbReference type="CDD" id="cd15777">
    <property type="entry name" value="CRBN_C_like"/>
    <property type="match status" value="1"/>
</dbReference>
<dbReference type="RefSeq" id="XP_014246273.1">
    <property type="nucleotide sequence ID" value="XM_014390787.2"/>
</dbReference>
<feature type="domain" description="CULT" evidence="2">
    <location>
        <begin position="21"/>
        <end position="150"/>
    </location>
</feature>
<reference evidence="3" key="1">
    <citation type="submission" date="2022-01" db="UniProtKB">
        <authorList>
            <consortium name="EnsemblMetazoa"/>
        </authorList>
    </citation>
    <scope>IDENTIFICATION</scope>
</reference>
<name>A0A8I6RM92_CIMLE</name>
<dbReference type="PROSITE" id="PS51788">
    <property type="entry name" value="CULT"/>
    <property type="match status" value="1"/>
</dbReference>
<dbReference type="KEGG" id="clec:106664794"/>
<feature type="chain" id="PRO_5035283689" description="CULT domain-containing protein" evidence="1">
    <location>
        <begin position="19"/>
        <end position="161"/>
    </location>
</feature>
<dbReference type="Proteomes" id="UP000494040">
    <property type="component" value="Unassembled WGS sequence"/>
</dbReference>
<dbReference type="AlphaFoldDB" id="A0A8I6RM92"/>
<dbReference type="GeneID" id="106664794"/>
<proteinExistence type="predicted"/>
<evidence type="ECO:0000313" key="4">
    <source>
        <dbReference type="Proteomes" id="UP000494040"/>
    </source>
</evidence>
<accession>A0A8I6RM92</accession>
<dbReference type="EnsemblMetazoa" id="XM_014390787.2">
    <property type="protein sequence ID" value="XP_014246273.1"/>
    <property type="gene ID" value="LOC106664794"/>
</dbReference>
<organism evidence="3 4">
    <name type="scientific">Cimex lectularius</name>
    <name type="common">Bed bug</name>
    <name type="synonym">Acanthia lectularia</name>
    <dbReference type="NCBI Taxonomy" id="79782"/>
    <lineage>
        <taxon>Eukaryota</taxon>
        <taxon>Metazoa</taxon>
        <taxon>Ecdysozoa</taxon>
        <taxon>Arthropoda</taxon>
        <taxon>Hexapoda</taxon>
        <taxon>Insecta</taxon>
        <taxon>Pterygota</taxon>
        <taxon>Neoptera</taxon>
        <taxon>Paraneoptera</taxon>
        <taxon>Hemiptera</taxon>
        <taxon>Heteroptera</taxon>
        <taxon>Panheteroptera</taxon>
        <taxon>Cimicomorpha</taxon>
        <taxon>Cimicidae</taxon>
        <taxon>Cimex</taxon>
    </lineage>
</organism>
<evidence type="ECO:0000256" key="1">
    <source>
        <dbReference type="SAM" id="SignalP"/>
    </source>
</evidence>
<evidence type="ECO:0000313" key="3">
    <source>
        <dbReference type="EnsemblMetazoa" id="XP_014246273.1"/>
    </source>
</evidence>
<protein>
    <recommendedName>
        <fullName evidence="2">CULT domain-containing protein</fullName>
    </recommendedName>
</protein>
<dbReference type="Gene3D" id="2.170.150.20">
    <property type="entry name" value="Peptide methionine sulfoxide reductase"/>
    <property type="match status" value="1"/>
</dbReference>
<keyword evidence="1" id="KW-0732">Signal</keyword>
<evidence type="ECO:0000259" key="2">
    <source>
        <dbReference type="PROSITE" id="PS51788"/>
    </source>
</evidence>
<dbReference type="OrthoDB" id="5778218at2759"/>
<keyword evidence="4" id="KW-1185">Reference proteome</keyword>
<sequence length="161" mass="17637">MILLTAFLALVAIRSTVAKETDFVLCSFCGYNVSPASTLVNIQSPAATVTYNQTLFGVNGLQVQSVKNDLGLKFDVIISTGSTCVPSAIHKWEIEHSWFPGYAWKYCLCSKCQTQVGWVFEPLATATDERLYASKNGFYALRLGNILSEHFADSIVASPNI</sequence>